<dbReference type="InterPro" id="IPR008333">
    <property type="entry name" value="Cbr1-like_FAD-bd_dom"/>
</dbReference>
<keyword evidence="18" id="KW-1185">Reference proteome</keyword>
<comment type="cofactor">
    <cofactor evidence="2">
        <name>FAD</name>
        <dbReference type="ChEBI" id="CHEBI:57692"/>
    </cofactor>
</comment>
<evidence type="ECO:0000313" key="17">
    <source>
        <dbReference type="EMBL" id="CUJ87846.1"/>
    </source>
</evidence>
<dbReference type="InterPro" id="IPR001433">
    <property type="entry name" value="OxRdtase_FAD/NAD-bd"/>
</dbReference>
<dbReference type="PANTHER" id="PTHR47354:SF5">
    <property type="entry name" value="PROTEIN RFBI"/>
    <property type="match status" value="1"/>
</dbReference>
<keyword evidence="7" id="KW-0479">Metal-binding</keyword>
<evidence type="ECO:0000259" key="15">
    <source>
        <dbReference type="PROSITE" id="PS51085"/>
    </source>
</evidence>
<evidence type="ECO:0000256" key="12">
    <source>
        <dbReference type="ARBA" id="ARBA00023027"/>
    </source>
</evidence>
<evidence type="ECO:0000256" key="7">
    <source>
        <dbReference type="ARBA" id="ARBA00022723"/>
    </source>
</evidence>
<feature type="domain" description="FAD-binding FR-type" evidence="16">
    <location>
        <begin position="3"/>
        <end position="113"/>
    </location>
</feature>
<dbReference type="CDD" id="cd00207">
    <property type="entry name" value="fer2"/>
    <property type="match status" value="1"/>
</dbReference>
<dbReference type="InterPro" id="IPR039261">
    <property type="entry name" value="FNR_nucleotide-bd"/>
</dbReference>
<dbReference type="Pfam" id="PF00970">
    <property type="entry name" value="FAD_binding_6"/>
    <property type="match status" value="1"/>
</dbReference>
<keyword evidence="17" id="KW-0223">Dioxygenase</keyword>
<dbReference type="Pfam" id="PF00111">
    <property type="entry name" value="Fer2"/>
    <property type="match status" value="1"/>
</dbReference>
<dbReference type="Pfam" id="PF00175">
    <property type="entry name" value="NAD_binding_1"/>
    <property type="match status" value="1"/>
</dbReference>
<evidence type="ECO:0000259" key="16">
    <source>
        <dbReference type="PROSITE" id="PS51384"/>
    </source>
</evidence>
<dbReference type="InterPro" id="IPR017927">
    <property type="entry name" value="FAD-bd_FR_type"/>
</dbReference>
<keyword evidence="5" id="KW-0349">Heme</keyword>
<evidence type="ECO:0000256" key="5">
    <source>
        <dbReference type="ARBA" id="ARBA00022617"/>
    </source>
</evidence>
<comment type="catalytic activity">
    <reaction evidence="14">
        <text>2 nitric oxide + NADPH + 2 O2 = 2 nitrate + NADP(+) + H(+)</text>
        <dbReference type="Rhea" id="RHEA:19465"/>
        <dbReference type="ChEBI" id="CHEBI:15378"/>
        <dbReference type="ChEBI" id="CHEBI:15379"/>
        <dbReference type="ChEBI" id="CHEBI:16480"/>
        <dbReference type="ChEBI" id="CHEBI:17632"/>
        <dbReference type="ChEBI" id="CHEBI:57783"/>
        <dbReference type="ChEBI" id="CHEBI:58349"/>
        <dbReference type="EC" id="1.14.12.17"/>
    </reaction>
</comment>
<comment type="catalytic activity">
    <reaction evidence="13">
        <text>2 nitric oxide + NADH + 2 O2 = 2 nitrate + NAD(+) + H(+)</text>
        <dbReference type="Rhea" id="RHEA:19469"/>
        <dbReference type="ChEBI" id="CHEBI:15378"/>
        <dbReference type="ChEBI" id="CHEBI:15379"/>
        <dbReference type="ChEBI" id="CHEBI:16480"/>
        <dbReference type="ChEBI" id="CHEBI:17632"/>
        <dbReference type="ChEBI" id="CHEBI:57540"/>
        <dbReference type="ChEBI" id="CHEBI:57945"/>
        <dbReference type="EC" id="1.14.12.17"/>
    </reaction>
</comment>
<evidence type="ECO:0000256" key="11">
    <source>
        <dbReference type="ARBA" id="ARBA00023004"/>
    </source>
</evidence>
<keyword evidence="11" id="KW-0408">Iron</keyword>
<accession>A0A0P1IFF3</accession>
<keyword evidence="8" id="KW-0274">FAD</keyword>
<dbReference type="RefSeq" id="WP_058310011.1">
    <property type="nucleotide sequence ID" value="NZ_CYTW01000001.1"/>
</dbReference>
<evidence type="ECO:0000256" key="14">
    <source>
        <dbReference type="ARBA" id="ARBA00049433"/>
    </source>
</evidence>
<dbReference type="FunFam" id="3.40.50.80:FF:000010">
    <property type="entry name" value="Flavohemoprotein"/>
    <property type="match status" value="1"/>
</dbReference>
<evidence type="ECO:0000256" key="10">
    <source>
        <dbReference type="ARBA" id="ARBA00023002"/>
    </source>
</evidence>
<dbReference type="SUPFAM" id="SSF54292">
    <property type="entry name" value="2Fe-2S ferredoxin-like"/>
    <property type="match status" value="1"/>
</dbReference>
<dbReference type="InterPro" id="IPR017938">
    <property type="entry name" value="Riboflavin_synthase-like_b-brl"/>
</dbReference>
<dbReference type="PANTHER" id="PTHR47354">
    <property type="entry name" value="NADH OXIDOREDUCTASE HCR"/>
    <property type="match status" value="1"/>
</dbReference>
<protein>
    <recommendedName>
        <fullName evidence="4">nitric oxide dioxygenase</fullName>
        <ecNumber evidence="4">1.14.12.17</ecNumber>
    </recommendedName>
</protein>
<evidence type="ECO:0000313" key="18">
    <source>
        <dbReference type="Proteomes" id="UP000051870"/>
    </source>
</evidence>
<dbReference type="SUPFAM" id="SSF63380">
    <property type="entry name" value="Riboflavin synthase domain-like"/>
    <property type="match status" value="1"/>
</dbReference>
<evidence type="ECO:0000256" key="6">
    <source>
        <dbReference type="ARBA" id="ARBA00022630"/>
    </source>
</evidence>
<dbReference type="InterPro" id="IPR001041">
    <property type="entry name" value="2Fe-2S_ferredoxin-type"/>
</dbReference>
<evidence type="ECO:0000256" key="3">
    <source>
        <dbReference type="ARBA" id="ARBA00006401"/>
    </source>
</evidence>
<dbReference type="Gene3D" id="3.40.50.80">
    <property type="entry name" value="Nucleotide-binding domain of ferredoxin-NADP reductase (FNR) module"/>
    <property type="match status" value="1"/>
</dbReference>
<evidence type="ECO:0000256" key="13">
    <source>
        <dbReference type="ARBA" id="ARBA00048649"/>
    </source>
</evidence>
<dbReference type="InterPro" id="IPR036010">
    <property type="entry name" value="2Fe-2S_ferredoxin-like_sf"/>
</dbReference>
<dbReference type="EC" id="1.14.12.17" evidence="4"/>
<dbReference type="InterPro" id="IPR012675">
    <property type="entry name" value="Beta-grasp_dom_sf"/>
</dbReference>
<comment type="cofactor">
    <cofactor evidence="1">
        <name>heme b</name>
        <dbReference type="ChEBI" id="CHEBI:60344"/>
    </cofactor>
</comment>
<sequence>MADGFREFRVAHKVIESDIITSFYLEPTDGAPVWDAKPGQYLTLRVPGSDQPVLKTYSVSGDPSEAQYHRITVKRETGHNGAPDGVGSSWLHDHIDVDATLDVAAPRGTFFLDEASDRPVLLLSGGVGLTPMVSMLHRLSQTDREVHFLHACENGKVHALRDEVLALQNDRITARFVYRRPSDADRAAKLFDAEGVIDAAFLRQHIPIGDYDVYMCGPTPFMVAMYQLLQELGVPKGRISYEFFGKAGSLEALAKGTAPSKAASLATPTIQSLTFLTNPDAWAAADEDADQPVASASQSEGDVSFQRSNVSAHWDGSSESLLELAEDAGLDPEFICRAGICNSCKCGLVSGDVEYFEEPLHAPEAGQVLICCARPKGPVVLDL</sequence>
<dbReference type="GO" id="GO:0046872">
    <property type="term" value="F:metal ion binding"/>
    <property type="evidence" value="ECO:0007669"/>
    <property type="project" value="UniProtKB-KW"/>
</dbReference>
<dbReference type="Proteomes" id="UP000051870">
    <property type="component" value="Unassembled WGS sequence"/>
</dbReference>
<keyword evidence="12" id="KW-0520">NAD</keyword>
<feature type="domain" description="2Fe-2S ferredoxin-type" evidence="15">
    <location>
        <begin position="301"/>
        <end position="383"/>
    </location>
</feature>
<dbReference type="Gene3D" id="3.10.20.30">
    <property type="match status" value="1"/>
</dbReference>
<dbReference type="EMBL" id="CYTW01000001">
    <property type="protein sequence ID" value="CUJ87846.1"/>
    <property type="molecule type" value="Genomic_DNA"/>
</dbReference>
<dbReference type="Gene3D" id="2.40.30.10">
    <property type="entry name" value="Translation factors"/>
    <property type="match status" value="1"/>
</dbReference>
<dbReference type="PRINTS" id="PR00410">
    <property type="entry name" value="PHEHYDRXLASE"/>
</dbReference>
<proteinExistence type="inferred from homology"/>
<dbReference type="InterPro" id="IPR050415">
    <property type="entry name" value="MRET"/>
</dbReference>
<dbReference type="SUPFAM" id="SSF52343">
    <property type="entry name" value="Ferredoxin reductase-like, C-terminal NADP-linked domain"/>
    <property type="match status" value="1"/>
</dbReference>
<keyword evidence="9" id="KW-0521">NADP</keyword>
<dbReference type="STRING" id="1715693.PH7735_00825"/>
<dbReference type="GeneID" id="83879897"/>
<gene>
    <name evidence="17" type="primary">hmp_2</name>
    <name evidence="17" type="ORF">PH7735_00825</name>
</gene>
<evidence type="ECO:0000256" key="1">
    <source>
        <dbReference type="ARBA" id="ARBA00001970"/>
    </source>
</evidence>
<keyword evidence="6" id="KW-0285">Flavoprotein</keyword>
<reference evidence="18" key="1">
    <citation type="submission" date="2015-09" db="EMBL/GenBank/DDBJ databases">
        <authorList>
            <person name="Rodrigo-Torres Lidia"/>
            <person name="Arahal R.David."/>
        </authorList>
    </citation>
    <scope>NUCLEOTIDE SEQUENCE [LARGE SCALE GENOMIC DNA]</scope>
    <source>
        <strain evidence="18">CECT 7735</strain>
    </source>
</reference>
<organism evidence="17 18">
    <name type="scientific">Shimia thalassica</name>
    <dbReference type="NCBI Taxonomy" id="1715693"/>
    <lineage>
        <taxon>Bacteria</taxon>
        <taxon>Pseudomonadati</taxon>
        <taxon>Pseudomonadota</taxon>
        <taxon>Alphaproteobacteria</taxon>
        <taxon>Rhodobacterales</taxon>
        <taxon>Roseobacteraceae</taxon>
    </lineage>
</organism>
<dbReference type="AlphaFoldDB" id="A0A0P1IFF3"/>
<name>A0A0P1IFF3_9RHOB</name>
<evidence type="ECO:0000256" key="9">
    <source>
        <dbReference type="ARBA" id="ARBA00022857"/>
    </source>
</evidence>
<dbReference type="PROSITE" id="PS51384">
    <property type="entry name" value="FAD_FR"/>
    <property type="match status" value="1"/>
</dbReference>
<dbReference type="PROSITE" id="PS51085">
    <property type="entry name" value="2FE2S_FER_2"/>
    <property type="match status" value="1"/>
</dbReference>
<dbReference type="GO" id="GO:0051536">
    <property type="term" value="F:iron-sulfur cluster binding"/>
    <property type="evidence" value="ECO:0007669"/>
    <property type="project" value="InterPro"/>
</dbReference>
<comment type="similarity">
    <text evidence="3">In the C-terminal section; belongs to the flavoprotein pyridine nucleotide cytochrome reductase family.</text>
</comment>
<dbReference type="CDD" id="cd06184">
    <property type="entry name" value="flavohem_like_fad_nad_binding"/>
    <property type="match status" value="1"/>
</dbReference>
<dbReference type="GO" id="GO:0008941">
    <property type="term" value="F:nitric oxide dioxygenase NAD(P)H activity"/>
    <property type="evidence" value="ECO:0007669"/>
    <property type="project" value="UniProtKB-EC"/>
</dbReference>
<evidence type="ECO:0000256" key="4">
    <source>
        <dbReference type="ARBA" id="ARBA00012229"/>
    </source>
</evidence>
<evidence type="ECO:0000256" key="8">
    <source>
        <dbReference type="ARBA" id="ARBA00022827"/>
    </source>
</evidence>
<keyword evidence="10 17" id="KW-0560">Oxidoreductase</keyword>
<evidence type="ECO:0000256" key="2">
    <source>
        <dbReference type="ARBA" id="ARBA00001974"/>
    </source>
</evidence>